<comment type="caution">
    <text evidence="2">The sequence shown here is derived from an EMBL/GenBank/DDBJ whole genome shotgun (WGS) entry which is preliminary data.</text>
</comment>
<sequence length="82" mass="9545">MVRETIPYSILSSARYGYRYVDRSLPGDTAKIDRQRSLVGEKGKKKKRKRRKKKTRRRRIPRVVLARMPSSPAGRPHVVAAR</sequence>
<evidence type="ECO:0000313" key="2">
    <source>
        <dbReference type="EMBL" id="RRT34814.1"/>
    </source>
</evidence>
<dbReference type="AlphaFoldDB" id="A0A426X5U2"/>
<name>A0A426X5U2_ENSVE</name>
<evidence type="ECO:0000256" key="1">
    <source>
        <dbReference type="SAM" id="MobiDB-lite"/>
    </source>
</evidence>
<feature type="compositionally biased region" description="Basic residues" evidence="1">
    <location>
        <begin position="43"/>
        <end position="61"/>
    </location>
</feature>
<organism evidence="2 3">
    <name type="scientific">Ensete ventricosum</name>
    <name type="common">Abyssinian banana</name>
    <name type="synonym">Musa ensete</name>
    <dbReference type="NCBI Taxonomy" id="4639"/>
    <lineage>
        <taxon>Eukaryota</taxon>
        <taxon>Viridiplantae</taxon>
        <taxon>Streptophyta</taxon>
        <taxon>Embryophyta</taxon>
        <taxon>Tracheophyta</taxon>
        <taxon>Spermatophyta</taxon>
        <taxon>Magnoliopsida</taxon>
        <taxon>Liliopsida</taxon>
        <taxon>Zingiberales</taxon>
        <taxon>Musaceae</taxon>
        <taxon>Ensete</taxon>
    </lineage>
</organism>
<feature type="region of interest" description="Disordered" evidence="1">
    <location>
        <begin position="25"/>
        <end position="82"/>
    </location>
</feature>
<feature type="non-terminal residue" evidence="2">
    <location>
        <position position="82"/>
    </location>
</feature>
<accession>A0A426X5U2</accession>
<feature type="compositionally biased region" description="Basic and acidic residues" evidence="1">
    <location>
        <begin position="30"/>
        <end position="42"/>
    </location>
</feature>
<proteinExistence type="predicted"/>
<reference evidence="2 3" key="1">
    <citation type="journal article" date="2014" name="Agronomy (Basel)">
        <title>A Draft Genome Sequence for Ensete ventricosum, the Drought-Tolerant Tree Against Hunger.</title>
        <authorList>
            <person name="Harrison J."/>
            <person name="Moore K.A."/>
            <person name="Paszkiewicz K."/>
            <person name="Jones T."/>
            <person name="Grant M."/>
            <person name="Ambacheew D."/>
            <person name="Muzemil S."/>
            <person name="Studholme D.J."/>
        </authorList>
    </citation>
    <scope>NUCLEOTIDE SEQUENCE [LARGE SCALE GENOMIC DNA]</scope>
</reference>
<dbReference type="EMBL" id="AMZH03026019">
    <property type="protein sequence ID" value="RRT34814.1"/>
    <property type="molecule type" value="Genomic_DNA"/>
</dbReference>
<protein>
    <submittedName>
        <fullName evidence="2">Uncharacterized protein</fullName>
    </submittedName>
</protein>
<gene>
    <name evidence="2" type="ORF">B296_00055258</name>
</gene>
<dbReference type="Proteomes" id="UP000287651">
    <property type="component" value="Unassembled WGS sequence"/>
</dbReference>
<evidence type="ECO:0000313" key="3">
    <source>
        <dbReference type="Proteomes" id="UP000287651"/>
    </source>
</evidence>